<comment type="caution">
    <text evidence="2">The sequence shown here is derived from an EMBL/GenBank/DDBJ whole genome shotgun (WGS) entry which is preliminary data.</text>
</comment>
<dbReference type="Proteomes" id="UP000314294">
    <property type="component" value="Unassembled WGS sequence"/>
</dbReference>
<organism evidence="2 3">
    <name type="scientific">Liparis tanakae</name>
    <name type="common">Tanaka's snailfish</name>
    <dbReference type="NCBI Taxonomy" id="230148"/>
    <lineage>
        <taxon>Eukaryota</taxon>
        <taxon>Metazoa</taxon>
        <taxon>Chordata</taxon>
        <taxon>Craniata</taxon>
        <taxon>Vertebrata</taxon>
        <taxon>Euteleostomi</taxon>
        <taxon>Actinopterygii</taxon>
        <taxon>Neopterygii</taxon>
        <taxon>Teleostei</taxon>
        <taxon>Neoteleostei</taxon>
        <taxon>Acanthomorphata</taxon>
        <taxon>Eupercaria</taxon>
        <taxon>Perciformes</taxon>
        <taxon>Cottioidei</taxon>
        <taxon>Cottales</taxon>
        <taxon>Liparidae</taxon>
        <taxon>Liparis</taxon>
    </lineage>
</organism>
<keyword evidence="3" id="KW-1185">Reference proteome</keyword>
<proteinExistence type="predicted"/>
<name>A0A4Z2GMD7_9TELE</name>
<gene>
    <name evidence="2" type="ORF">EYF80_035158</name>
</gene>
<evidence type="ECO:0000313" key="2">
    <source>
        <dbReference type="EMBL" id="TNN54676.1"/>
    </source>
</evidence>
<dbReference type="EMBL" id="SRLO01000478">
    <property type="protein sequence ID" value="TNN54676.1"/>
    <property type="molecule type" value="Genomic_DNA"/>
</dbReference>
<feature type="region of interest" description="Disordered" evidence="1">
    <location>
        <begin position="86"/>
        <end position="107"/>
    </location>
</feature>
<protein>
    <submittedName>
        <fullName evidence="2">Uncharacterized protein</fullName>
    </submittedName>
</protein>
<dbReference type="AlphaFoldDB" id="A0A4Z2GMD7"/>
<reference evidence="2 3" key="1">
    <citation type="submission" date="2019-03" db="EMBL/GenBank/DDBJ databases">
        <title>First draft genome of Liparis tanakae, snailfish: a comprehensive survey of snailfish specific genes.</title>
        <authorList>
            <person name="Kim W."/>
            <person name="Song I."/>
            <person name="Jeong J.-H."/>
            <person name="Kim D."/>
            <person name="Kim S."/>
            <person name="Ryu S."/>
            <person name="Song J.Y."/>
            <person name="Lee S.K."/>
        </authorList>
    </citation>
    <scope>NUCLEOTIDE SEQUENCE [LARGE SCALE GENOMIC DNA]</scope>
    <source>
        <tissue evidence="2">Muscle</tissue>
    </source>
</reference>
<feature type="compositionally biased region" description="Polar residues" evidence="1">
    <location>
        <begin position="92"/>
        <end position="107"/>
    </location>
</feature>
<evidence type="ECO:0000256" key="1">
    <source>
        <dbReference type="SAM" id="MobiDB-lite"/>
    </source>
</evidence>
<sequence>MHAAALRRAERRAPLFKVCPLPSWFNYVELGGARRPLSPLCSSVRAFSTPPAGSGSLPTERLELQRIPKPGLRHSWLCERRGDLIARPPSAPCQSPSGGPDTPESNI</sequence>
<evidence type="ECO:0000313" key="3">
    <source>
        <dbReference type="Proteomes" id="UP000314294"/>
    </source>
</evidence>
<accession>A0A4Z2GMD7</accession>